<evidence type="ECO:0000313" key="11">
    <source>
        <dbReference type="EMBL" id="GMG82911.1"/>
    </source>
</evidence>
<keyword evidence="9" id="KW-0460">Magnesium</keyword>
<dbReference type="PANTHER" id="PTHR33540">
    <property type="entry name" value="TRNA THREONYLCARBAMOYLADENOSINE BIOSYNTHESIS PROTEIN TSAE"/>
    <property type="match status" value="1"/>
</dbReference>
<evidence type="ECO:0000256" key="9">
    <source>
        <dbReference type="ARBA" id="ARBA00022842"/>
    </source>
</evidence>
<dbReference type="Gene3D" id="3.40.50.300">
    <property type="entry name" value="P-loop containing nucleotide triphosphate hydrolases"/>
    <property type="match status" value="1"/>
</dbReference>
<dbReference type="EMBL" id="BSYI01000014">
    <property type="protein sequence ID" value="GMG82911.1"/>
    <property type="molecule type" value="Genomic_DNA"/>
</dbReference>
<evidence type="ECO:0000256" key="4">
    <source>
        <dbReference type="ARBA" id="ARBA00022490"/>
    </source>
</evidence>
<gene>
    <name evidence="11" type="primary">tsaE</name>
    <name evidence="11" type="ORF">LNKW23_21240</name>
</gene>
<comment type="subcellular location">
    <subcellularLocation>
        <location evidence="1">Cytoplasm</location>
    </subcellularLocation>
</comment>
<comment type="similarity">
    <text evidence="2">Belongs to the TsaE family.</text>
</comment>
<dbReference type="NCBIfam" id="TIGR00150">
    <property type="entry name" value="T6A_YjeE"/>
    <property type="match status" value="1"/>
</dbReference>
<accession>A0ABQ6LQF7</accession>
<name>A0ABQ6LQF7_9RHOB</name>
<proteinExistence type="inferred from homology"/>
<evidence type="ECO:0000256" key="10">
    <source>
        <dbReference type="ARBA" id="ARBA00032441"/>
    </source>
</evidence>
<organism evidence="11 12">
    <name type="scientific">Paralimibaculum aggregatum</name>
    <dbReference type="NCBI Taxonomy" id="3036245"/>
    <lineage>
        <taxon>Bacteria</taxon>
        <taxon>Pseudomonadati</taxon>
        <taxon>Pseudomonadota</taxon>
        <taxon>Alphaproteobacteria</taxon>
        <taxon>Rhodobacterales</taxon>
        <taxon>Paracoccaceae</taxon>
        <taxon>Paralimibaculum</taxon>
    </lineage>
</organism>
<evidence type="ECO:0000313" key="12">
    <source>
        <dbReference type="Proteomes" id="UP001239909"/>
    </source>
</evidence>
<keyword evidence="5" id="KW-0819">tRNA processing</keyword>
<dbReference type="PANTHER" id="PTHR33540:SF2">
    <property type="entry name" value="TRNA THREONYLCARBAMOYLADENOSINE BIOSYNTHESIS PROTEIN TSAE"/>
    <property type="match status" value="1"/>
</dbReference>
<reference evidence="11 12" key="1">
    <citation type="submission" date="2023-04" db="EMBL/GenBank/DDBJ databases">
        <title>Marinoamorphus aggregata gen. nov., sp. Nov., isolate from tissue of brittle star Ophioplocus japonicus.</title>
        <authorList>
            <person name="Kawano K."/>
            <person name="Sawayama S."/>
            <person name="Nakagawa S."/>
        </authorList>
    </citation>
    <scope>NUCLEOTIDE SEQUENCE [LARGE SCALE GENOMIC DNA]</scope>
    <source>
        <strain evidence="11 12">NKW23</strain>
    </source>
</reference>
<keyword evidence="12" id="KW-1185">Reference proteome</keyword>
<evidence type="ECO:0000256" key="6">
    <source>
        <dbReference type="ARBA" id="ARBA00022723"/>
    </source>
</evidence>
<dbReference type="InterPro" id="IPR027417">
    <property type="entry name" value="P-loop_NTPase"/>
</dbReference>
<sequence length="167" mass="17269">MSLPDPNLAPALHPVRLPDETATAAFGAALAAALRPGDCVTLTGPLGAGKSALARAVIRAALGAPGLEVPSPSYTLVNVYGEGDGPEIWHADLYRLGSAEEALELGLDEALSEAILLIEWPDRMGTALPARRLEITIEVAPDEARLLTLTPVGPGWAAIAAAPEDRP</sequence>
<dbReference type="Pfam" id="PF02367">
    <property type="entry name" value="TsaE"/>
    <property type="match status" value="1"/>
</dbReference>
<evidence type="ECO:0000256" key="7">
    <source>
        <dbReference type="ARBA" id="ARBA00022741"/>
    </source>
</evidence>
<keyword evidence="4" id="KW-0963">Cytoplasm</keyword>
<protein>
    <recommendedName>
        <fullName evidence="3">tRNA threonylcarbamoyladenosine biosynthesis protein TsaE</fullName>
    </recommendedName>
    <alternativeName>
        <fullName evidence="10">t(6)A37 threonylcarbamoyladenosine biosynthesis protein TsaE</fullName>
    </alternativeName>
</protein>
<dbReference type="InterPro" id="IPR003442">
    <property type="entry name" value="T6A_TsaE"/>
</dbReference>
<keyword evidence="7" id="KW-0547">Nucleotide-binding</keyword>
<dbReference type="SUPFAM" id="SSF52540">
    <property type="entry name" value="P-loop containing nucleoside triphosphate hydrolases"/>
    <property type="match status" value="1"/>
</dbReference>
<keyword evidence="6" id="KW-0479">Metal-binding</keyword>
<dbReference type="Proteomes" id="UP001239909">
    <property type="component" value="Unassembled WGS sequence"/>
</dbReference>
<evidence type="ECO:0000256" key="8">
    <source>
        <dbReference type="ARBA" id="ARBA00022840"/>
    </source>
</evidence>
<dbReference type="RefSeq" id="WP_285671702.1">
    <property type="nucleotide sequence ID" value="NZ_BSYI01000014.1"/>
</dbReference>
<evidence type="ECO:0000256" key="2">
    <source>
        <dbReference type="ARBA" id="ARBA00007599"/>
    </source>
</evidence>
<evidence type="ECO:0000256" key="5">
    <source>
        <dbReference type="ARBA" id="ARBA00022694"/>
    </source>
</evidence>
<comment type="caution">
    <text evidence="11">The sequence shown here is derived from an EMBL/GenBank/DDBJ whole genome shotgun (WGS) entry which is preliminary data.</text>
</comment>
<keyword evidence="8" id="KW-0067">ATP-binding</keyword>
<evidence type="ECO:0000256" key="3">
    <source>
        <dbReference type="ARBA" id="ARBA00019010"/>
    </source>
</evidence>
<evidence type="ECO:0000256" key="1">
    <source>
        <dbReference type="ARBA" id="ARBA00004496"/>
    </source>
</evidence>